<feature type="compositionally biased region" description="Pro residues" evidence="5">
    <location>
        <begin position="622"/>
        <end position="646"/>
    </location>
</feature>
<feature type="compositionally biased region" description="Basic and acidic residues" evidence="5">
    <location>
        <begin position="470"/>
        <end position="479"/>
    </location>
</feature>
<feature type="compositionally biased region" description="Polar residues" evidence="5">
    <location>
        <begin position="660"/>
        <end position="683"/>
    </location>
</feature>
<evidence type="ECO:0000256" key="2">
    <source>
        <dbReference type="ARBA" id="ARBA00022833"/>
    </source>
</evidence>
<feature type="compositionally biased region" description="Basic and acidic residues" evidence="5">
    <location>
        <begin position="404"/>
        <end position="440"/>
    </location>
</feature>
<dbReference type="PROSITE" id="PS00478">
    <property type="entry name" value="LIM_DOMAIN_1"/>
    <property type="match status" value="1"/>
</dbReference>
<dbReference type="SMART" id="SM00132">
    <property type="entry name" value="LIM"/>
    <property type="match status" value="1"/>
</dbReference>
<feature type="domain" description="LIM zinc-binding" evidence="6">
    <location>
        <begin position="48"/>
        <end position="109"/>
    </location>
</feature>
<feature type="non-terminal residue" evidence="7">
    <location>
        <position position="751"/>
    </location>
</feature>
<sequence length="751" mass="83425">MPCPFTLPAFPSKISFSPLFINCFADFFTLPLSPPSPPPFLQEGRRREPCFACGLPVFLAQRLLVGGRLYHRTCFRCARCTAQLTQGNWYETQDGAYCCETCPDEEMAGANEPEPPPLPSPSPPPLSLRLAEPPPLATSRTASLVGLRRMMFENISHTDDEKLPGRGKSDVLVEPNKLNFSAKRPVEFNRDSSHRLSDSKIIKGDNGVVASNRDIVKSDSVSHKTEIGSDFQCDLDPVSHTSSDSSRPKLVISHHKSEEDGIVTTDVDEKDEFSSLNVMTDLRIVEAENADVVSVQKLDVDSDLEPNSCSSDLSVVQAKNEVMNNSDDEIEYNKLVESKESIENKTLGTRSETIPEETEKDEMKSVSNETEGLLSHAESGSLKSAEDEFTSLTQNIEQLVIEAKNEEVNNSSDGKEETVIVKDETVHEMVDSDEKKDINELKVPTPSERVVKHKPPTPQSRKVSRALVLPKEEKKKPLEDYPEELNPFGDDDNEVEEKPVSTNPFGSSDEEEEEYTSLRKEENVPKPALRKVVPAPKVNLNPFWSGDEEEEEENTTPIPKPRKLRTPKPSPEPSPQPRRLRSATGSLGSSSSIASRKKKPAPLPPNWHTLGTPGSRKSYSAPRPPHSPRTVTPSPPPLPTSSPPTSRPASPLPHEEKQFFNRQRQNSIVSETSSIGTISSYTPHKSMYGQWKRKKGPAPPRPVPVRRAVQPMPLASVRQELADIEIKQQGLERQGVKLEQTIRDKFEQEGA</sequence>
<evidence type="ECO:0000259" key="6">
    <source>
        <dbReference type="PROSITE" id="PS50023"/>
    </source>
</evidence>
<protein>
    <recommendedName>
        <fullName evidence="6">LIM zinc-binding domain-containing protein</fullName>
    </recommendedName>
</protein>
<gene>
    <name evidence="7" type="ORF">g.38539</name>
</gene>
<dbReference type="AlphaFoldDB" id="A0A1B6EU89"/>
<feature type="region of interest" description="Disordered" evidence="5">
    <location>
        <begin position="404"/>
        <end position="706"/>
    </location>
</feature>
<dbReference type="InterPro" id="IPR001781">
    <property type="entry name" value="Znf_LIM"/>
</dbReference>
<feature type="compositionally biased region" description="Low complexity" evidence="5">
    <location>
        <begin position="582"/>
        <end position="594"/>
    </location>
</feature>
<evidence type="ECO:0000256" key="3">
    <source>
        <dbReference type="ARBA" id="ARBA00023038"/>
    </source>
</evidence>
<feature type="compositionally biased region" description="Pro residues" evidence="5">
    <location>
        <begin position="113"/>
        <end position="133"/>
    </location>
</feature>
<name>A0A1B6EU89_9HEMI</name>
<evidence type="ECO:0000256" key="1">
    <source>
        <dbReference type="ARBA" id="ARBA00022723"/>
    </source>
</evidence>
<keyword evidence="1 4" id="KW-0479">Metal-binding</keyword>
<dbReference type="Gene3D" id="2.10.110.10">
    <property type="entry name" value="Cysteine Rich Protein"/>
    <property type="match status" value="1"/>
</dbReference>
<feature type="region of interest" description="Disordered" evidence="5">
    <location>
        <begin position="108"/>
        <end position="133"/>
    </location>
</feature>
<evidence type="ECO:0000256" key="4">
    <source>
        <dbReference type="PROSITE-ProRule" id="PRU00125"/>
    </source>
</evidence>
<keyword evidence="2 4" id="KW-0862">Zinc</keyword>
<proteinExistence type="predicted"/>
<keyword evidence="3 4" id="KW-0440">LIM domain</keyword>
<dbReference type="GO" id="GO:0046872">
    <property type="term" value="F:metal ion binding"/>
    <property type="evidence" value="ECO:0007669"/>
    <property type="project" value="UniProtKB-KW"/>
</dbReference>
<accession>A0A1B6EU89</accession>
<dbReference type="PROSITE" id="PS50023">
    <property type="entry name" value="LIM_DOMAIN_2"/>
    <property type="match status" value="1"/>
</dbReference>
<dbReference type="SUPFAM" id="SSF57716">
    <property type="entry name" value="Glucocorticoid receptor-like (DNA-binding domain)"/>
    <property type="match status" value="1"/>
</dbReference>
<organism evidence="7">
    <name type="scientific">Cuerna arida</name>
    <dbReference type="NCBI Taxonomy" id="1464854"/>
    <lineage>
        <taxon>Eukaryota</taxon>
        <taxon>Metazoa</taxon>
        <taxon>Ecdysozoa</taxon>
        <taxon>Arthropoda</taxon>
        <taxon>Hexapoda</taxon>
        <taxon>Insecta</taxon>
        <taxon>Pterygota</taxon>
        <taxon>Neoptera</taxon>
        <taxon>Paraneoptera</taxon>
        <taxon>Hemiptera</taxon>
        <taxon>Auchenorrhyncha</taxon>
        <taxon>Membracoidea</taxon>
        <taxon>Cicadellidae</taxon>
        <taxon>Cicadellinae</taxon>
        <taxon>Proconiini</taxon>
        <taxon>Cuerna</taxon>
    </lineage>
</organism>
<dbReference type="CDD" id="cd09400">
    <property type="entry name" value="LIM_like_1"/>
    <property type="match status" value="1"/>
</dbReference>
<feature type="region of interest" description="Disordered" evidence="5">
    <location>
        <begin position="343"/>
        <end position="389"/>
    </location>
</feature>
<evidence type="ECO:0000313" key="7">
    <source>
        <dbReference type="EMBL" id="JAS41303.1"/>
    </source>
</evidence>
<reference evidence="7" key="1">
    <citation type="submission" date="2015-11" db="EMBL/GenBank/DDBJ databases">
        <title>De novo transcriptome assembly of four potential Pierce s Disease insect vectors from Arizona vineyards.</title>
        <authorList>
            <person name="Tassone E.E."/>
        </authorList>
    </citation>
    <scope>NUCLEOTIDE SEQUENCE</scope>
</reference>
<dbReference type="EMBL" id="GECZ01028466">
    <property type="protein sequence ID" value="JAS41303.1"/>
    <property type="molecule type" value="Transcribed_RNA"/>
</dbReference>
<dbReference type="Pfam" id="PF00412">
    <property type="entry name" value="LIM"/>
    <property type="match status" value="1"/>
</dbReference>
<evidence type="ECO:0000256" key="5">
    <source>
        <dbReference type="SAM" id="MobiDB-lite"/>
    </source>
</evidence>